<gene>
    <name evidence="2" type="ORF">GCM10018793_44050</name>
</gene>
<feature type="compositionally biased region" description="Basic and acidic residues" evidence="1">
    <location>
        <begin position="42"/>
        <end position="52"/>
    </location>
</feature>
<name>A0A919GFI1_9ACTN</name>
<keyword evidence="3" id="KW-1185">Reference proteome</keyword>
<evidence type="ECO:0000256" key="1">
    <source>
        <dbReference type="SAM" id="MobiDB-lite"/>
    </source>
</evidence>
<dbReference type="Proteomes" id="UP000603708">
    <property type="component" value="Unassembled WGS sequence"/>
</dbReference>
<evidence type="ECO:0000313" key="3">
    <source>
        <dbReference type="Proteomes" id="UP000603708"/>
    </source>
</evidence>
<organism evidence="2 3">
    <name type="scientific">Streptomyces sulfonofaciens</name>
    <dbReference type="NCBI Taxonomy" id="68272"/>
    <lineage>
        <taxon>Bacteria</taxon>
        <taxon>Bacillati</taxon>
        <taxon>Actinomycetota</taxon>
        <taxon>Actinomycetes</taxon>
        <taxon>Kitasatosporales</taxon>
        <taxon>Streptomycetaceae</taxon>
        <taxon>Streptomyces</taxon>
    </lineage>
</organism>
<dbReference type="EMBL" id="BNCD01000013">
    <property type="protein sequence ID" value="GHH83011.1"/>
    <property type="molecule type" value="Genomic_DNA"/>
</dbReference>
<reference evidence="2" key="1">
    <citation type="journal article" date="2014" name="Int. J. Syst. Evol. Microbiol.">
        <title>Complete genome sequence of Corynebacterium casei LMG S-19264T (=DSM 44701T), isolated from a smear-ripened cheese.</title>
        <authorList>
            <consortium name="US DOE Joint Genome Institute (JGI-PGF)"/>
            <person name="Walter F."/>
            <person name="Albersmeier A."/>
            <person name="Kalinowski J."/>
            <person name="Ruckert C."/>
        </authorList>
    </citation>
    <scope>NUCLEOTIDE SEQUENCE</scope>
    <source>
        <strain evidence="2">JCM 5069</strain>
    </source>
</reference>
<protein>
    <recommendedName>
        <fullName evidence="4">DNA primase/polymerase bifunctional N-terminal domain-containing protein</fullName>
    </recommendedName>
</protein>
<accession>A0A919GFI1</accession>
<dbReference type="RefSeq" id="WP_229924833.1">
    <property type="nucleotide sequence ID" value="NZ_BNCD01000013.1"/>
</dbReference>
<comment type="caution">
    <text evidence="2">The sequence shown here is derived from an EMBL/GenBank/DDBJ whole genome shotgun (WGS) entry which is preliminary data.</text>
</comment>
<sequence>MSSPWHASAPGRPEPARPHPGLHGDQGGPGHHGVLDPPGDPGLHDTPDALDDRLHRSGTWEVTGEGAAWLVSAGTYPHSTLARWADNPTASLVLPCGAAFDVVSTPAAFGHRMLDLLRGEGPGSGPVAAHRGRVLLFAAPGTAHRLPSLLRWEEWGAAGRGRTAPPLLCHGPGDAVTVPPLAPGAAPGARWLVAPGSRRPWLPGPEVLLWACARAARAADGGAVRLSIFPRADQGANVYDVSRRR</sequence>
<evidence type="ECO:0000313" key="2">
    <source>
        <dbReference type="EMBL" id="GHH83011.1"/>
    </source>
</evidence>
<reference evidence="2" key="2">
    <citation type="submission" date="2020-09" db="EMBL/GenBank/DDBJ databases">
        <authorList>
            <person name="Sun Q."/>
            <person name="Ohkuma M."/>
        </authorList>
    </citation>
    <scope>NUCLEOTIDE SEQUENCE</scope>
    <source>
        <strain evidence="2">JCM 5069</strain>
    </source>
</reference>
<dbReference type="AlphaFoldDB" id="A0A919GFI1"/>
<proteinExistence type="predicted"/>
<feature type="region of interest" description="Disordered" evidence="1">
    <location>
        <begin position="1"/>
        <end position="52"/>
    </location>
</feature>
<evidence type="ECO:0008006" key="4">
    <source>
        <dbReference type="Google" id="ProtNLM"/>
    </source>
</evidence>